<dbReference type="PANTHER" id="PTHR31006:SF3">
    <property type="entry name" value="F-BOX DOMAIN-CONTAINING PROTEIN-RELATED"/>
    <property type="match status" value="1"/>
</dbReference>
<protein>
    <recommendedName>
        <fullName evidence="1">F-box domain-containing protein</fullName>
    </recommendedName>
</protein>
<name>A0A2G5TZF8_9PELO</name>
<feature type="domain" description="F-box" evidence="1">
    <location>
        <begin position="30"/>
        <end position="71"/>
    </location>
</feature>
<comment type="caution">
    <text evidence="2">The sequence shown here is derived from an EMBL/GenBank/DDBJ whole genome shotgun (WGS) entry which is preliminary data.</text>
</comment>
<dbReference type="InterPro" id="IPR042317">
    <property type="entry name" value="She-1-like"/>
</dbReference>
<dbReference type="InterPro" id="IPR001810">
    <property type="entry name" value="F-box_dom"/>
</dbReference>
<evidence type="ECO:0000313" key="3">
    <source>
        <dbReference type="Proteomes" id="UP000230233"/>
    </source>
</evidence>
<reference evidence="3" key="1">
    <citation type="submission" date="2017-10" db="EMBL/GenBank/DDBJ databases">
        <title>Rapid genome shrinkage in a self-fertile nematode reveals novel sperm competition proteins.</title>
        <authorList>
            <person name="Yin D."/>
            <person name="Schwarz E.M."/>
            <person name="Thomas C.G."/>
            <person name="Felde R.L."/>
            <person name="Korf I.F."/>
            <person name="Cutter A.D."/>
            <person name="Schartner C.M."/>
            <person name="Ralston E.J."/>
            <person name="Meyer B.J."/>
            <person name="Haag E.S."/>
        </authorList>
    </citation>
    <scope>NUCLEOTIDE SEQUENCE [LARGE SCALE GENOMIC DNA]</scope>
    <source>
        <strain evidence="3">JU1422</strain>
    </source>
</reference>
<dbReference type="EMBL" id="PDUG01000004">
    <property type="protein sequence ID" value="PIC32677.1"/>
    <property type="molecule type" value="Genomic_DNA"/>
</dbReference>
<keyword evidence="3" id="KW-1185">Reference proteome</keyword>
<dbReference type="PANTHER" id="PTHR31006">
    <property type="entry name" value="F-BOX DOMAIN-CONTAINING PROTEIN-RELATED-RELATED"/>
    <property type="match status" value="1"/>
</dbReference>
<organism evidence="2 3">
    <name type="scientific">Caenorhabditis nigoni</name>
    <dbReference type="NCBI Taxonomy" id="1611254"/>
    <lineage>
        <taxon>Eukaryota</taxon>
        <taxon>Metazoa</taxon>
        <taxon>Ecdysozoa</taxon>
        <taxon>Nematoda</taxon>
        <taxon>Chromadorea</taxon>
        <taxon>Rhabditida</taxon>
        <taxon>Rhabditina</taxon>
        <taxon>Rhabditomorpha</taxon>
        <taxon>Rhabditoidea</taxon>
        <taxon>Rhabditidae</taxon>
        <taxon>Peloderinae</taxon>
        <taxon>Caenorhabditis</taxon>
    </lineage>
</organism>
<proteinExistence type="predicted"/>
<gene>
    <name evidence="2" type="primary">Cnig_chr_IV.g12914</name>
    <name evidence="2" type="ORF">B9Z55_012914</name>
</gene>
<accession>A0A2G5TZF8</accession>
<dbReference type="Proteomes" id="UP000230233">
    <property type="component" value="Chromosome IV"/>
</dbReference>
<evidence type="ECO:0000313" key="2">
    <source>
        <dbReference type="EMBL" id="PIC32677.1"/>
    </source>
</evidence>
<dbReference type="Pfam" id="PF00646">
    <property type="entry name" value="F-box"/>
    <property type="match status" value="1"/>
</dbReference>
<evidence type="ECO:0000259" key="1">
    <source>
        <dbReference type="Pfam" id="PF00646"/>
    </source>
</evidence>
<sequence length="357" mass="42139">MYRCGKAPEIENLIKTIEQLSIDPVYDTNWNDMPDDIKWECIRKMELKERLSLRCTAKAERSLVDSQKINFTDGHFRENDYDLGFDLYRDNKYYFSICSRLTSEFFKSIKYIKRIGVFENLTISVKNPLANNEQFMTDDELFTAKNIEFYMRGSDVVVPVLRKMKNGVESIKIDNGLLDELGQILAIPIVQNVPYWHIQKYDQANSLHMVAQMWIDKNARIGSIFQVSVSKDGSSAEFLKQFDDRIVSKSEKRVRIRTNDPDRHILMERGVDDVFTINYINQFFRLIVISSEMKESEYDDNCKEWICKIDPGMQNMYDVYDILGYEEHNNYDAVDDFGAFGRQDNDDSWDYEDYDDW</sequence>
<dbReference type="AlphaFoldDB" id="A0A2G5TZF8"/>